<gene>
    <name evidence="4" type="ORF">ACI01nite_18360</name>
</gene>
<name>A0ABQ0V5S5_9PROT</name>
<reference evidence="4 5" key="1">
    <citation type="submission" date="2019-07" db="EMBL/GenBank/DDBJ databases">
        <title>Whole genome shotgun sequence of Acetobacter cibinongensis NBRC 16605.</title>
        <authorList>
            <person name="Hosoyama A."/>
            <person name="Uohara A."/>
            <person name="Ohji S."/>
            <person name="Ichikawa N."/>
        </authorList>
    </citation>
    <scope>NUCLEOTIDE SEQUENCE [LARGE SCALE GENOMIC DNA]</scope>
    <source>
        <strain evidence="4 5">NBRC 16605</strain>
    </source>
</reference>
<comment type="caution">
    <text evidence="4">The sequence shown here is derived from an EMBL/GenBank/DDBJ whole genome shotgun (WGS) entry which is preliminary data.</text>
</comment>
<evidence type="ECO:0000256" key="1">
    <source>
        <dbReference type="ARBA" id="ARBA00010634"/>
    </source>
</evidence>
<proteinExistence type="inferred from homology"/>
<dbReference type="InterPro" id="IPR007428">
    <property type="entry name" value="MlaA"/>
</dbReference>
<evidence type="ECO:0000313" key="5">
    <source>
        <dbReference type="Proteomes" id="UP000321891"/>
    </source>
</evidence>
<evidence type="ECO:0008006" key="6">
    <source>
        <dbReference type="Google" id="ProtNLM"/>
    </source>
</evidence>
<dbReference type="Proteomes" id="UP000321891">
    <property type="component" value="Unassembled WGS sequence"/>
</dbReference>
<dbReference type="EMBL" id="BJVU01000007">
    <property type="protein sequence ID" value="GEL59234.1"/>
    <property type="molecule type" value="Genomic_DNA"/>
</dbReference>
<evidence type="ECO:0000256" key="3">
    <source>
        <dbReference type="SAM" id="MobiDB-lite"/>
    </source>
</evidence>
<dbReference type="PRINTS" id="PR01805">
    <property type="entry name" value="VACJLIPOPROT"/>
</dbReference>
<protein>
    <recommendedName>
        <fullName evidence="6">Lipoprotein</fullName>
    </recommendedName>
</protein>
<comment type="similarity">
    <text evidence="1">Belongs to the MlaA family.</text>
</comment>
<keyword evidence="5" id="KW-1185">Reference proteome</keyword>
<evidence type="ECO:0000313" key="4">
    <source>
        <dbReference type="EMBL" id="GEL59234.1"/>
    </source>
</evidence>
<dbReference type="Pfam" id="PF04333">
    <property type="entry name" value="MlaA"/>
    <property type="match status" value="1"/>
</dbReference>
<keyword evidence="2" id="KW-0732">Signal</keyword>
<evidence type="ECO:0000256" key="2">
    <source>
        <dbReference type="ARBA" id="ARBA00022729"/>
    </source>
</evidence>
<dbReference type="PANTHER" id="PTHR30035:SF3">
    <property type="entry name" value="INTERMEMBRANE PHOSPHOLIPID TRANSPORT SYSTEM LIPOPROTEIN MLAA"/>
    <property type="match status" value="1"/>
</dbReference>
<dbReference type="PANTHER" id="PTHR30035">
    <property type="entry name" value="LIPOPROTEIN VACJ-RELATED"/>
    <property type="match status" value="1"/>
</dbReference>
<sequence>MKVKAAMNSGRNGTRLRPCGQAHTAQAQEAPSASRRFAKRHAVFALSLLTLAGCSSIKAPVPTDPDALEDYKQANDPYEPLNRKIYGVMMKADKWALRPVAKAYVWAVPHPVRNAFGNMILTMNEPSAFFNDVGAGKPRRAGDAFVRWCINMSVGVGGLIDVAKMAGYPHQDNDAGLTLANWGIPSGPYLFLPMGPSSIRDGIGYGIDQGLSPWNYVPRGYGLVSFNWAYNMLGVVHGRSEHLDELDALQRDALDPYATIRSAYQQQRKAHAEAIKNDHRATVPLWYHVKNRQQG</sequence>
<organism evidence="4 5">
    <name type="scientific">Acetobacter cibinongensis</name>
    <dbReference type="NCBI Taxonomy" id="146475"/>
    <lineage>
        <taxon>Bacteria</taxon>
        <taxon>Pseudomonadati</taxon>
        <taxon>Pseudomonadota</taxon>
        <taxon>Alphaproteobacteria</taxon>
        <taxon>Acetobacterales</taxon>
        <taxon>Acetobacteraceae</taxon>
        <taxon>Acetobacter</taxon>
    </lineage>
</organism>
<accession>A0ABQ0V5S5</accession>
<feature type="region of interest" description="Disordered" evidence="3">
    <location>
        <begin position="1"/>
        <end position="33"/>
    </location>
</feature>